<gene>
    <name evidence="1" type="ORF">PEL8287_01325</name>
</gene>
<protein>
    <submittedName>
        <fullName evidence="1">DsrE/DsrF-like family protein</fullName>
    </submittedName>
</protein>
<dbReference type="InterPro" id="IPR003787">
    <property type="entry name" value="Sulphur_relay_DsrE/F-like"/>
</dbReference>
<proteinExistence type="predicted"/>
<dbReference type="AlphaFoldDB" id="A0A1Y5RYY9"/>
<organism evidence="1 2">
    <name type="scientific">Roseovarius litorisediminis</name>
    <dbReference type="NCBI Taxonomy" id="1312363"/>
    <lineage>
        <taxon>Bacteria</taxon>
        <taxon>Pseudomonadati</taxon>
        <taxon>Pseudomonadota</taxon>
        <taxon>Alphaproteobacteria</taxon>
        <taxon>Rhodobacterales</taxon>
        <taxon>Roseobacteraceae</taxon>
        <taxon>Roseovarius</taxon>
    </lineage>
</organism>
<dbReference type="Pfam" id="PF02635">
    <property type="entry name" value="DsrE"/>
    <property type="match status" value="1"/>
</dbReference>
<evidence type="ECO:0000313" key="2">
    <source>
        <dbReference type="Proteomes" id="UP000193827"/>
    </source>
</evidence>
<accession>A0A1Y5RYY9</accession>
<evidence type="ECO:0000313" key="1">
    <source>
        <dbReference type="EMBL" id="SLN28901.1"/>
    </source>
</evidence>
<dbReference type="SUPFAM" id="SSF75169">
    <property type="entry name" value="DsrEFH-like"/>
    <property type="match status" value="1"/>
</dbReference>
<keyword evidence="2" id="KW-1185">Reference proteome</keyword>
<dbReference type="InterPro" id="IPR027396">
    <property type="entry name" value="DsrEFH-like"/>
</dbReference>
<dbReference type="Gene3D" id="3.40.1260.10">
    <property type="entry name" value="DsrEFH-like"/>
    <property type="match status" value="1"/>
</dbReference>
<name>A0A1Y5RYY9_9RHOB</name>
<dbReference type="OrthoDB" id="9807925at2"/>
<sequence length="125" mass="13367">MTKTAIVVYSDPASKSEEALGRIFNAMFVAYELKEKKQDVALIFQGTGVRWAAELVNPEHPAHALFQAVEDTVVGVCGGCADVFGATDDAQASGLSLIRNKAIPGTNGIIDLSAYLDDGYRILTF</sequence>
<dbReference type="EMBL" id="FWFL01000003">
    <property type="protein sequence ID" value="SLN28901.1"/>
    <property type="molecule type" value="Genomic_DNA"/>
</dbReference>
<reference evidence="1 2" key="1">
    <citation type="submission" date="2017-03" db="EMBL/GenBank/DDBJ databases">
        <authorList>
            <person name="Afonso C.L."/>
            <person name="Miller P.J."/>
            <person name="Scott M.A."/>
            <person name="Spackman E."/>
            <person name="Goraichik I."/>
            <person name="Dimitrov K.M."/>
            <person name="Suarez D.L."/>
            <person name="Swayne D.E."/>
        </authorList>
    </citation>
    <scope>NUCLEOTIDE SEQUENCE [LARGE SCALE GENOMIC DNA]</scope>
    <source>
        <strain evidence="1 2">CECT 8287</strain>
    </source>
</reference>
<dbReference type="Proteomes" id="UP000193827">
    <property type="component" value="Unassembled WGS sequence"/>
</dbReference>
<dbReference type="RefSeq" id="WP_085891588.1">
    <property type="nucleotide sequence ID" value="NZ_FWFL01000003.1"/>
</dbReference>